<gene>
    <name evidence="1" type="ORF">ALMOND_2B027865</name>
</gene>
<name>A0A5E4GEA3_PRUDU</name>
<organism evidence="1 2">
    <name type="scientific">Prunus dulcis</name>
    <name type="common">Almond</name>
    <name type="synonym">Amygdalus dulcis</name>
    <dbReference type="NCBI Taxonomy" id="3755"/>
    <lineage>
        <taxon>Eukaryota</taxon>
        <taxon>Viridiplantae</taxon>
        <taxon>Streptophyta</taxon>
        <taxon>Embryophyta</taxon>
        <taxon>Tracheophyta</taxon>
        <taxon>Spermatophyta</taxon>
        <taxon>Magnoliopsida</taxon>
        <taxon>eudicotyledons</taxon>
        <taxon>Gunneridae</taxon>
        <taxon>Pentapetalae</taxon>
        <taxon>rosids</taxon>
        <taxon>fabids</taxon>
        <taxon>Rosales</taxon>
        <taxon>Rosaceae</taxon>
        <taxon>Amygdaloideae</taxon>
        <taxon>Amygdaleae</taxon>
        <taxon>Prunus</taxon>
    </lineage>
</organism>
<dbReference type="Proteomes" id="UP000327085">
    <property type="component" value="Unassembled WGS sequence"/>
</dbReference>
<dbReference type="AlphaFoldDB" id="A0A5E4GEA3"/>
<feature type="non-terminal residue" evidence="1">
    <location>
        <position position="1"/>
    </location>
</feature>
<feature type="non-terminal residue" evidence="1">
    <location>
        <position position="54"/>
    </location>
</feature>
<evidence type="ECO:0000313" key="1">
    <source>
        <dbReference type="EMBL" id="VVA38209.1"/>
    </source>
</evidence>
<dbReference type="Gramene" id="VVA38209">
    <property type="protein sequence ID" value="VVA38209"/>
    <property type="gene ID" value="Prudul26B027865"/>
</dbReference>
<dbReference type="InParanoid" id="A0A5E4GEA3"/>
<protein>
    <submittedName>
        <fullName evidence="1">PREDICTED: LOC18777017 isoform</fullName>
    </submittedName>
</protein>
<accession>A0A5E4GEA3</accession>
<evidence type="ECO:0000313" key="2">
    <source>
        <dbReference type="Proteomes" id="UP000327085"/>
    </source>
</evidence>
<sequence length="54" mass="6032">VFISDKQKGLLLAIEIVVPIAVCVRHLYSNFRGQHSGLFLKNILWAVVRATTVP</sequence>
<proteinExistence type="predicted"/>
<dbReference type="EMBL" id="CABIKO010000616">
    <property type="protein sequence ID" value="VVA38209.1"/>
    <property type="molecule type" value="Genomic_DNA"/>
</dbReference>
<reference evidence="2" key="1">
    <citation type="journal article" date="2020" name="Plant J.">
        <title>Transposons played a major role in the diversification between the closely related almond and peach genomes: results from the almond genome sequence.</title>
        <authorList>
            <person name="Alioto T."/>
            <person name="Alexiou K.G."/>
            <person name="Bardil A."/>
            <person name="Barteri F."/>
            <person name="Castanera R."/>
            <person name="Cruz F."/>
            <person name="Dhingra A."/>
            <person name="Duval H."/>
            <person name="Fernandez I Marti A."/>
            <person name="Frias L."/>
            <person name="Galan B."/>
            <person name="Garcia J.L."/>
            <person name="Howad W."/>
            <person name="Gomez-Garrido J."/>
            <person name="Gut M."/>
            <person name="Julca I."/>
            <person name="Morata J."/>
            <person name="Puigdomenech P."/>
            <person name="Ribeca P."/>
            <person name="Rubio Cabetas M.J."/>
            <person name="Vlasova A."/>
            <person name="Wirthensohn M."/>
            <person name="Garcia-Mas J."/>
            <person name="Gabaldon T."/>
            <person name="Casacuberta J.M."/>
            <person name="Arus P."/>
        </authorList>
    </citation>
    <scope>NUCLEOTIDE SEQUENCE [LARGE SCALE GENOMIC DNA]</scope>
    <source>
        <strain evidence="2">cv. Texas</strain>
    </source>
</reference>